<sequence>MCGELNNQVLVEKICYDLGYNLENFISDSTFAFFYEIRQKDENIGFIYQGNNHPFIHIMSMMFISEEDQNLLNLQCPPILDFCKNRGSHYSVENDDGEPKLVLTISIPEEEFTAEKFVESLESIVSCLNNVSLFLKKLKN</sequence>
<dbReference type="Proteomes" id="UP000485562">
    <property type="component" value="Unassembled WGS sequence"/>
</dbReference>
<dbReference type="EMBL" id="MWDQ01000079">
    <property type="protein sequence ID" value="OQB73478.1"/>
    <property type="molecule type" value="Genomic_DNA"/>
</dbReference>
<dbReference type="AlphaFoldDB" id="A0A1V6C983"/>
<accession>A0A1V6C983</accession>
<proteinExistence type="predicted"/>
<comment type="caution">
    <text evidence="1">The sequence shown here is derived from an EMBL/GenBank/DDBJ whole genome shotgun (WGS) entry which is preliminary data.</text>
</comment>
<organism evidence="1">
    <name type="scientific">candidate division TA06 bacterium ADurb.Bin131</name>
    <dbReference type="NCBI Taxonomy" id="1852827"/>
    <lineage>
        <taxon>Bacteria</taxon>
        <taxon>Bacteria division TA06</taxon>
    </lineage>
</organism>
<evidence type="ECO:0000313" key="1">
    <source>
        <dbReference type="EMBL" id="OQB73478.1"/>
    </source>
</evidence>
<protein>
    <submittedName>
        <fullName evidence="1">Uncharacterized protein</fullName>
    </submittedName>
</protein>
<gene>
    <name evidence="1" type="ORF">BWX89_00942</name>
</gene>
<name>A0A1V6C983_UNCT6</name>
<reference evidence="1" key="1">
    <citation type="submission" date="2017-02" db="EMBL/GenBank/DDBJ databases">
        <title>Delving into the versatile metabolic prowess of the omnipresent phylum Bacteroidetes.</title>
        <authorList>
            <person name="Nobu M.K."/>
            <person name="Mei R."/>
            <person name="Narihiro T."/>
            <person name="Kuroda K."/>
            <person name="Liu W.-T."/>
        </authorList>
    </citation>
    <scope>NUCLEOTIDE SEQUENCE</scope>
    <source>
        <strain evidence="1">ADurb.Bin131</strain>
    </source>
</reference>